<dbReference type="Proteomes" id="UP001465976">
    <property type="component" value="Unassembled WGS sequence"/>
</dbReference>
<proteinExistence type="predicted"/>
<accession>A0ABR3EN82</accession>
<sequence>ALGCALVCAQLTPPWRTKAGSIKEFEEYQHKLGTPVDLVVPGSFGTAQGNLLEVKRMLLTSAVKWADHWGDSLPDGVEKFWLYRDLMREIARHARERVDRDNMLVVEKKRNEVFRYKDRHWQDVMEQDLRTAEWAQWKCN</sequence>
<gene>
    <name evidence="1" type="ORF">V5O48_017713</name>
</gene>
<evidence type="ECO:0000313" key="1">
    <source>
        <dbReference type="EMBL" id="KAL0564331.1"/>
    </source>
</evidence>
<dbReference type="EMBL" id="JBAHYK010002846">
    <property type="protein sequence ID" value="KAL0564331.1"/>
    <property type="molecule type" value="Genomic_DNA"/>
</dbReference>
<feature type="non-terminal residue" evidence="1">
    <location>
        <position position="1"/>
    </location>
</feature>
<organism evidence="1 2">
    <name type="scientific">Marasmius crinis-equi</name>
    <dbReference type="NCBI Taxonomy" id="585013"/>
    <lineage>
        <taxon>Eukaryota</taxon>
        <taxon>Fungi</taxon>
        <taxon>Dikarya</taxon>
        <taxon>Basidiomycota</taxon>
        <taxon>Agaricomycotina</taxon>
        <taxon>Agaricomycetes</taxon>
        <taxon>Agaricomycetidae</taxon>
        <taxon>Agaricales</taxon>
        <taxon>Marasmiineae</taxon>
        <taxon>Marasmiaceae</taxon>
        <taxon>Marasmius</taxon>
    </lineage>
</organism>
<name>A0ABR3EN82_9AGAR</name>
<protein>
    <submittedName>
        <fullName evidence="1">Uncharacterized protein</fullName>
    </submittedName>
</protein>
<evidence type="ECO:0000313" key="2">
    <source>
        <dbReference type="Proteomes" id="UP001465976"/>
    </source>
</evidence>
<keyword evidence="2" id="KW-1185">Reference proteome</keyword>
<reference evidence="1 2" key="1">
    <citation type="submission" date="2024-02" db="EMBL/GenBank/DDBJ databases">
        <title>A draft genome for the cacao thread blight pathogen Marasmius crinis-equi.</title>
        <authorList>
            <person name="Cohen S.P."/>
            <person name="Baruah I.K."/>
            <person name="Amoako-Attah I."/>
            <person name="Bukari Y."/>
            <person name="Meinhardt L.W."/>
            <person name="Bailey B.A."/>
        </authorList>
    </citation>
    <scope>NUCLEOTIDE SEQUENCE [LARGE SCALE GENOMIC DNA]</scope>
    <source>
        <strain evidence="1 2">GH-76</strain>
    </source>
</reference>
<comment type="caution">
    <text evidence="1">The sequence shown here is derived from an EMBL/GenBank/DDBJ whole genome shotgun (WGS) entry which is preliminary data.</text>
</comment>